<dbReference type="Proteomes" id="UP000625527">
    <property type="component" value="Unassembled WGS sequence"/>
</dbReference>
<evidence type="ECO:0000313" key="2">
    <source>
        <dbReference type="EMBL" id="MBE1876684.1"/>
    </source>
</evidence>
<keyword evidence="3" id="KW-1185">Reference proteome</keyword>
<dbReference type="EMBL" id="JADAQT010000088">
    <property type="protein sequence ID" value="MBE1876684.1"/>
    <property type="molecule type" value="Genomic_DNA"/>
</dbReference>
<dbReference type="RefSeq" id="WP_192863245.1">
    <property type="nucleotide sequence ID" value="NZ_JADAQT010000088.1"/>
</dbReference>
<reference evidence="2 3" key="1">
    <citation type="submission" date="2020-10" db="EMBL/GenBank/DDBJ databases">
        <title>Myceligenerans pegani sp. nov., an endophytic actinomycete isolated from Peganum harmala L. in Xinjiang, China.</title>
        <authorList>
            <person name="Xin L."/>
        </authorList>
    </citation>
    <scope>NUCLEOTIDE SEQUENCE [LARGE SCALE GENOMIC DNA]</scope>
    <source>
        <strain evidence="2 3">TRM65318</strain>
    </source>
</reference>
<proteinExistence type="predicted"/>
<protein>
    <submittedName>
        <fullName evidence="2">Uncharacterized protein</fullName>
    </submittedName>
</protein>
<accession>A0ABR9N0J7</accession>
<feature type="region of interest" description="Disordered" evidence="1">
    <location>
        <begin position="1"/>
        <end position="93"/>
    </location>
</feature>
<gene>
    <name evidence="2" type="ORF">IHE71_13315</name>
</gene>
<sequence length="93" mass="9308">MPTTMPCTTSGNQAHRIPRTFCPGMIYPGRTSPGLASRGVVGRRGLPRKAGGGPPQGRRDGARARAGSGPCGGDGGPDLPGGIGDADRGDIRG</sequence>
<evidence type="ECO:0000313" key="3">
    <source>
        <dbReference type="Proteomes" id="UP000625527"/>
    </source>
</evidence>
<name>A0ABR9N0J7_9MICO</name>
<comment type="caution">
    <text evidence="2">The sequence shown here is derived from an EMBL/GenBank/DDBJ whole genome shotgun (WGS) entry which is preliminary data.</text>
</comment>
<organism evidence="2 3">
    <name type="scientific">Myceligenerans pegani</name>
    <dbReference type="NCBI Taxonomy" id="2776917"/>
    <lineage>
        <taxon>Bacteria</taxon>
        <taxon>Bacillati</taxon>
        <taxon>Actinomycetota</taxon>
        <taxon>Actinomycetes</taxon>
        <taxon>Micrococcales</taxon>
        <taxon>Promicromonosporaceae</taxon>
        <taxon>Myceligenerans</taxon>
    </lineage>
</organism>
<evidence type="ECO:0000256" key="1">
    <source>
        <dbReference type="SAM" id="MobiDB-lite"/>
    </source>
</evidence>
<feature type="compositionally biased region" description="Gly residues" evidence="1">
    <location>
        <begin position="69"/>
        <end position="84"/>
    </location>
</feature>
<feature type="compositionally biased region" description="Polar residues" evidence="1">
    <location>
        <begin position="1"/>
        <end position="13"/>
    </location>
</feature>